<dbReference type="Proteomes" id="UP000762676">
    <property type="component" value="Unassembled WGS sequence"/>
</dbReference>
<reference evidence="1 2" key="1">
    <citation type="journal article" date="2021" name="Elife">
        <title>Chloroplast acquisition without the gene transfer in kleptoplastic sea slugs, Plakobranchus ocellatus.</title>
        <authorList>
            <person name="Maeda T."/>
            <person name="Takahashi S."/>
            <person name="Yoshida T."/>
            <person name="Shimamura S."/>
            <person name="Takaki Y."/>
            <person name="Nagai Y."/>
            <person name="Toyoda A."/>
            <person name="Suzuki Y."/>
            <person name="Arimoto A."/>
            <person name="Ishii H."/>
            <person name="Satoh N."/>
            <person name="Nishiyama T."/>
            <person name="Hasebe M."/>
            <person name="Maruyama T."/>
            <person name="Minagawa J."/>
            <person name="Obokata J."/>
            <person name="Shigenobu S."/>
        </authorList>
    </citation>
    <scope>NUCLEOTIDE SEQUENCE [LARGE SCALE GENOMIC DNA]</scope>
</reference>
<proteinExistence type="predicted"/>
<gene>
    <name evidence="1" type="ORF">ElyMa_002377600</name>
</gene>
<organism evidence="1 2">
    <name type="scientific">Elysia marginata</name>
    <dbReference type="NCBI Taxonomy" id="1093978"/>
    <lineage>
        <taxon>Eukaryota</taxon>
        <taxon>Metazoa</taxon>
        <taxon>Spiralia</taxon>
        <taxon>Lophotrochozoa</taxon>
        <taxon>Mollusca</taxon>
        <taxon>Gastropoda</taxon>
        <taxon>Heterobranchia</taxon>
        <taxon>Euthyneura</taxon>
        <taxon>Panpulmonata</taxon>
        <taxon>Sacoglossa</taxon>
        <taxon>Placobranchoidea</taxon>
        <taxon>Plakobranchidae</taxon>
        <taxon>Elysia</taxon>
    </lineage>
</organism>
<sequence>MKMTLIGTALSVATASDSSTHHDCGQLKGLDEWTASGPKRDGVHSSPAMFLYTRSMWLPHCSLCSPGAPEDHNVFIDQQNLRDQGQITALHLHKQLPRAIKPTRWLTRRARRERMLRVAVS</sequence>
<name>A0AAV4GBH6_9GAST</name>
<accession>A0AAV4GBH6</accession>
<dbReference type="EMBL" id="BMAT01004914">
    <property type="protein sequence ID" value="GFR82992.1"/>
    <property type="molecule type" value="Genomic_DNA"/>
</dbReference>
<dbReference type="AlphaFoldDB" id="A0AAV4GBH6"/>
<evidence type="ECO:0008006" key="3">
    <source>
        <dbReference type="Google" id="ProtNLM"/>
    </source>
</evidence>
<evidence type="ECO:0000313" key="2">
    <source>
        <dbReference type="Proteomes" id="UP000762676"/>
    </source>
</evidence>
<protein>
    <recommendedName>
        <fullName evidence="3">Secreted protein</fullName>
    </recommendedName>
</protein>
<keyword evidence="2" id="KW-1185">Reference proteome</keyword>
<evidence type="ECO:0000313" key="1">
    <source>
        <dbReference type="EMBL" id="GFR82992.1"/>
    </source>
</evidence>
<comment type="caution">
    <text evidence="1">The sequence shown here is derived from an EMBL/GenBank/DDBJ whole genome shotgun (WGS) entry which is preliminary data.</text>
</comment>